<accession>A0ABX2PUN6</accession>
<organism evidence="1 2">
    <name type="scientific">Ruegeria haliotis</name>
    <dbReference type="NCBI Taxonomy" id="2747601"/>
    <lineage>
        <taxon>Bacteria</taxon>
        <taxon>Pseudomonadati</taxon>
        <taxon>Pseudomonadota</taxon>
        <taxon>Alphaproteobacteria</taxon>
        <taxon>Rhodobacterales</taxon>
        <taxon>Roseobacteraceae</taxon>
        <taxon>Ruegeria</taxon>
    </lineage>
</organism>
<sequence length="118" mass="12973">MLKTVLIILTIGPTGQTHMAMMDANSVGECRRSAETIGNILGKNDIQIAAMRCGQTELELTEFAHGYTEEEMRWHYRVAVKGIELEDGFAIQHITSGTCEGSDAVTYCTISAQHPIDQ</sequence>
<protein>
    <submittedName>
        <fullName evidence="1">Uncharacterized protein</fullName>
    </submittedName>
</protein>
<dbReference type="EMBL" id="JABXWT010000006">
    <property type="protein sequence ID" value="NVO56734.1"/>
    <property type="molecule type" value="Genomic_DNA"/>
</dbReference>
<keyword evidence="2" id="KW-1185">Reference proteome</keyword>
<dbReference type="Proteomes" id="UP000630805">
    <property type="component" value="Unassembled WGS sequence"/>
</dbReference>
<evidence type="ECO:0000313" key="2">
    <source>
        <dbReference type="Proteomes" id="UP000630805"/>
    </source>
</evidence>
<evidence type="ECO:0000313" key="1">
    <source>
        <dbReference type="EMBL" id="NVO56734.1"/>
    </source>
</evidence>
<dbReference type="RefSeq" id="WP_176865459.1">
    <property type="nucleotide sequence ID" value="NZ_JABXWT010000006.1"/>
</dbReference>
<comment type="caution">
    <text evidence="1">The sequence shown here is derived from an EMBL/GenBank/DDBJ whole genome shotgun (WGS) entry which is preliminary data.</text>
</comment>
<reference evidence="1 2" key="1">
    <citation type="submission" date="2020-06" db="EMBL/GenBank/DDBJ databases">
        <authorList>
            <person name="Cao W.R."/>
        </authorList>
    </citation>
    <scope>NUCLEOTIDE SEQUENCE [LARGE SCALE GENOMIC DNA]</scope>
    <source>
        <strain evidence="1 2">B1Z28</strain>
    </source>
</reference>
<proteinExistence type="predicted"/>
<gene>
    <name evidence="1" type="ORF">HW561_13155</name>
</gene>
<name>A0ABX2PUN6_9RHOB</name>